<dbReference type="InterPro" id="IPR000182">
    <property type="entry name" value="GNAT_dom"/>
</dbReference>
<proteinExistence type="predicted"/>
<dbReference type="RefSeq" id="WP_165814005.1">
    <property type="nucleotide sequence ID" value="NZ_MZGS01000014.1"/>
</dbReference>
<accession>A0A315YBX9</accession>
<dbReference type="Gene3D" id="3.40.630.30">
    <property type="match status" value="1"/>
</dbReference>
<dbReference type="OrthoDB" id="70064at2157"/>
<name>A0A315YBX9_9EURY</name>
<reference evidence="2 3" key="1">
    <citation type="submission" date="2017-03" db="EMBL/GenBank/DDBJ databases">
        <title>Genome sequence of Methanobrevibacter thaueri.</title>
        <authorList>
            <person name="Poehlein A."/>
            <person name="Seedorf H."/>
            <person name="Daniel R."/>
        </authorList>
    </citation>
    <scope>NUCLEOTIDE SEQUENCE [LARGE SCALE GENOMIC DNA]</scope>
    <source>
        <strain evidence="2 3">DSM 11995</strain>
    </source>
</reference>
<dbReference type="CDD" id="cd04301">
    <property type="entry name" value="NAT_SF"/>
    <property type="match status" value="1"/>
</dbReference>
<evidence type="ECO:0000313" key="2">
    <source>
        <dbReference type="EMBL" id="PWB88122.1"/>
    </source>
</evidence>
<feature type="domain" description="N-acetyltransferase" evidence="1">
    <location>
        <begin position="1"/>
        <end position="158"/>
    </location>
</feature>
<gene>
    <name evidence="2" type="ORF">MBBTH_02660</name>
</gene>
<dbReference type="AlphaFoldDB" id="A0A315YBX9"/>
<dbReference type="EMBL" id="MZGS01000014">
    <property type="protein sequence ID" value="PWB88122.1"/>
    <property type="molecule type" value="Genomic_DNA"/>
</dbReference>
<dbReference type="GO" id="GO:0016747">
    <property type="term" value="F:acyltransferase activity, transferring groups other than amino-acyl groups"/>
    <property type="evidence" value="ECO:0007669"/>
    <property type="project" value="InterPro"/>
</dbReference>
<dbReference type="SUPFAM" id="SSF55729">
    <property type="entry name" value="Acyl-CoA N-acyltransferases (Nat)"/>
    <property type="match status" value="1"/>
</dbReference>
<dbReference type="Pfam" id="PF00583">
    <property type="entry name" value="Acetyltransf_1"/>
    <property type="match status" value="1"/>
</dbReference>
<organism evidence="2 3">
    <name type="scientific">Methanobrevibacter thaueri</name>
    <dbReference type="NCBI Taxonomy" id="190975"/>
    <lineage>
        <taxon>Archaea</taxon>
        <taxon>Methanobacteriati</taxon>
        <taxon>Methanobacteriota</taxon>
        <taxon>Methanomada group</taxon>
        <taxon>Methanobacteria</taxon>
        <taxon>Methanobacteriales</taxon>
        <taxon>Methanobacteriaceae</taxon>
        <taxon>Methanobrevibacter</taxon>
    </lineage>
</organism>
<keyword evidence="2" id="KW-0808">Transferase</keyword>
<keyword evidence="3" id="KW-1185">Reference proteome</keyword>
<comment type="caution">
    <text evidence="2">The sequence shown here is derived from an EMBL/GenBank/DDBJ whole genome shotgun (WGS) entry which is preliminary data.</text>
</comment>
<evidence type="ECO:0000259" key="1">
    <source>
        <dbReference type="PROSITE" id="PS51186"/>
    </source>
</evidence>
<evidence type="ECO:0000313" key="3">
    <source>
        <dbReference type="Proteomes" id="UP000251717"/>
    </source>
</evidence>
<protein>
    <submittedName>
        <fullName evidence="2">Acetyltransferase (GNAT) family protein</fullName>
    </submittedName>
</protein>
<dbReference type="PROSITE" id="PS51186">
    <property type="entry name" value="GNAT"/>
    <property type="match status" value="1"/>
</dbReference>
<dbReference type="InterPro" id="IPR016181">
    <property type="entry name" value="Acyl_CoA_acyltransferase"/>
</dbReference>
<sequence length="204" mass="23609">MRIRLESENDYMEVEELVRDSFWNVYRPGAYEHFIVHNLRDDESFLENLAYVIEEDGKIVGHINYSRGTISYESGIVPAVVLGPLAIKKSCQNHGLGSKLIDYTLQIAQGDDIPFVLVIGDENYYSRFGFVSASKYGLYLDGTDLDDENPFFMIRVFDESKVKKELGIFRNPDVFDVDDDEVDEFDSQFEYREKLVLDTQLKEL</sequence>
<dbReference type="Proteomes" id="UP000251717">
    <property type="component" value="Unassembled WGS sequence"/>
</dbReference>